<dbReference type="UniPathway" id="UPA00035">
    <property type="reaction ID" value="UER00043"/>
</dbReference>
<dbReference type="GO" id="GO:0004425">
    <property type="term" value="F:indole-3-glycerol-phosphate synthase activity"/>
    <property type="evidence" value="ECO:0007669"/>
    <property type="project" value="UniProtKB-EC"/>
</dbReference>
<accession>A0A8J6P0C5</accession>
<dbReference type="InterPro" id="IPR013785">
    <property type="entry name" value="Aldolase_TIM"/>
</dbReference>
<dbReference type="SUPFAM" id="SSF51366">
    <property type="entry name" value="Ribulose-phoshate binding barrel"/>
    <property type="match status" value="1"/>
</dbReference>
<evidence type="ECO:0000256" key="5">
    <source>
        <dbReference type="ARBA" id="ARBA00022793"/>
    </source>
</evidence>
<protein>
    <recommendedName>
        <fullName evidence="3">indole-3-glycerol-phosphate synthase</fullName>
        <ecNumber evidence="3">4.1.1.48</ecNumber>
    </recommendedName>
</protein>
<dbReference type="AlphaFoldDB" id="A0A8J6P0C5"/>
<dbReference type="Proteomes" id="UP000605201">
    <property type="component" value="Unassembled WGS sequence"/>
</dbReference>
<dbReference type="PANTHER" id="PTHR22854">
    <property type="entry name" value="TRYPTOPHAN BIOSYNTHESIS PROTEIN"/>
    <property type="match status" value="1"/>
</dbReference>
<sequence>MTGNRPFSRAIWEAQKRARIPVIVDIKPISPRDGNLLKQRKPADLARLVEQAGACALSVVTESRHFGGSIDVLREVTQSCSLPVLQKDFFTKPEQITESHEAGAGAFLIIMATTSDEIALNLYQQGRQLGMEAVVEIHTAEELQRALRLDPTIIGINNRDIRRLEMDAGDVRVTEALIPAVPEHIVTVSESSLQSRDDVQRAIRAGADAVLVGTAVLKADDLHSCLVDLTTF</sequence>
<keyword evidence="8" id="KW-0456">Lyase</keyword>
<feature type="domain" description="Indole-3-glycerol phosphate synthase" evidence="9">
    <location>
        <begin position="5"/>
        <end position="225"/>
    </location>
</feature>
<organism evidence="10 11">
    <name type="scientific">Candidatus Desulfatibia vada</name>
    <dbReference type="NCBI Taxonomy" id="2841696"/>
    <lineage>
        <taxon>Bacteria</taxon>
        <taxon>Pseudomonadati</taxon>
        <taxon>Thermodesulfobacteriota</taxon>
        <taxon>Desulfobacteria</taxon>
        <taxon>Desulfobacterales</taxon>
        <taxon>Desulfobacterales incertae sedis</taxon>
        <taxon>Candidatus Desulfatibia</taxon>
    </lineage>
</organism>
<dbReference type="GO" id="GO:0000162">
    <property type="term" value="P:L-tryptophan biosynthetic process"/>
    <property type="evidence" value="ECO:0007669"/>
    <property type="project" value="UniProtKB-UniPathway"/>
</dbReference>
<reference evidence="10 11" key="1">
    <citation type="submission" date="2020-08" db="EMBL/GenBank/DDBJ databases">
        <title>Bridging the membrane lipid divide: bacteria of the FCB group superphylum have the potential to synthesize archaeal ether lipids.</title>
        <authorList>
            <person name="Villanueva L."/>
            <person name="Von Meijenfeldt F.A.B."/>
            <person name="Westbye A.B."/>
            <person name="Yadav S."/>
            <person name="Hopmans E.C."/>
            <person name="Dutilh B.E."/>
            <person name="Sinninghe Damste J.S."/>
        </authorList>
    </citation>
    <scope>NUCLEOTIDE SEQUENCE [LARGE SCALE GENOMIC DNA]</scope>
    <source>
        <strain evidence="10">NIOZ-UU17</strain>
    </source>
</reference>
<dbReference type="GO" id="GO:0004640">
    <property type="term" value="F:phosphoribosylanthranilate isomerase activity"/>
    <property type="evidence" value="ECO:0007669"/>
    <property type="project" value="TreeGrafter"/>
</dbReference>
<dbReference type="Gene3D" id="3.20.20.70">
    <property type="entry name" value="Aldolase class I"/>
    <property type="match status" value="1"/>
</dbReference>
<comment type="caution">
    <text evidence="10">The sequence shown here is derived from an EMBL/GenBank/DDBJ whole genome shotgun (WGS) entry which is preliminary data.</text>
</comment>
<evidence type="ECO:0000313" key="11">
    <source>
        <dbReference type="Proteomes" id="UP000605201"/>
    </source>
</evidence>
<keyword evidence="7" id="KW-0057">Aromatic amino acid biosynthesis</keyword>
<evidence type="ECO:0000256" key="3">
    <source>
        <dbReference type="ARBA" id="ARBA00012362"/>
    </source>
</evidence>
<evidence type="ECO:0000259" key="9">
    <source>
        <dbReference type="Pfam" id="PF00218"/>
    </source>
</evidence>
<evidence type="ECO:0000256" key="6">
    <source>
        <dbReference type="ARBA" id="ARBA00022822"/>
    </source>
</evidence>
<dbReference type="InterPro" id="IPR013798">
    <property type="entry name" value="Indole-3-glycerol_P_synth_dom"/>
</dbReference>
<dbReference type="CDD" id="cd00331">
    <property type="entry name" value="IGPS"/>
    <property type="match status" value="1"/>
</dbReference>
<evidence type="ECO:0000313" key="10">
    <source>
        <dbReference type="EMBL" id="MBC8431928.1"/>
    </source>
</evidence>
<keyword evidence="5" id="KW-0210">Decarboxylase</keyword>
<evidence type="ECO:0000256" key="4">
    <source>
        <dbReference type="ARBA" id="ARBA00022605"/>
    </source>
</evidence>
<dbReference type="InterPro" id="IPR045186">
    <property type="entry name" value="Indole-3-glycerol_P_synth"/>
</dbReference>
<dbReference type="EMBL" id="JACNIG010000193">
    <property type="protein sequence ID" value="MBC8431928.1"/>
    <property type="molecule type" value="Genomic_DNA"/>
</dbReference>
<dbReference type="PANTHER" id="PTHR22854:SF2">
    <property type="entry name" value="INDOLE-3-GLYCEROL-PHOSPHATE SYNTHASE"/>
    <property type="match status" value="1"/>
</dbReference>
<keyword evidence="6" id="KW-0822">Tryptophan biosynthesis</keyword>
<dbReference type="InterPro" id="IPR011060">
    <property type="entry name" value="RibuloseP-bd_barrel"/>
</dbReference>
<evidence type="ECO:0000256" key="7">
    <source>
        <dbReference type="ARBA" id="ARBA00023141"/>
    </source>
</evidence>
<name>A0A8J6P0C5_9BACT</name>
<gene>
    <name evidence="10" type="ORF">H8D96_08400</name>
</gene>
<comment type="pathway">
    <text evidence="2">Amino-acid biosynthesis; L-tryptophan biosynthesis; L-tryptophan from chorismate: step 4/5.</text>
</comment>
<evidence type="ECO:0000256" key="8">
    <source>
        <dbReference type="ARBA" id="ARBA00023239"/>
    </source>
</evidence>
<keyword evidence="4" id="KW-0028">Amino-acid biosynthesis</keyword>
<evidence type="ECO:0000256" key="1">
    <source>
        <dbReference type="ARBA" id="ARBA00001633"/>
    </source>
</evidence>
<dbReference type="Pfam" id="PF00218">
    <property type="entry name" value="IGPS"/>
    <property type="match status" value="1"/>
</dbReference>
<proteinExistence type="predicted"/>
<dbReference type="EC" id="4.1.1.48" evidence="3"/>
<evidence type="ECO:0000256" key="2">
    <source>
        <dbReference type="ARBA" id="ARBA00004696"/>
    </source>
</evidence>
<comment type="catalytic activity">
    <reaction evidence="1">
        <text>1-(2-carboxyphenylamino)-1-deoxy-D-ribulose 5-phosphate + H(+) = (1S,2R)-1-C-(indol-3-yl)glycerol 3-phosphate + CO2 + H2O</text>
        <dbReference type="Rhea" id="RHEA:23476"/>
        <dbReference type="ChEBI" id="CHEBI:15377"/>
        <dbReference type="ChEBI" id="CHEBI:15378"/>
        <dbReference type="ChEBI" id="CHEBI:16526"/>
        <dbReference type="ChEBI" id="CHEBI:58613"/>
        <dbReference type="ChEBI" id="CHEBI:58866"/>
        <dbReference type="EC" id="4.1.1.48"/>
    </reaction>
</comment>